<organism evidence="2 3">
    <name type="scientific">Nocardia goodfellowii</name>
    <dbReference type="NCBI Taxonomy" id="882446"/>
    <lineage>
        <taxon>Bacteria</taxon>
        <taxon>Bacillati</taxon>
        <taxon>Actinomycetota</taxon>
        <taxon>Actinomycetes</taxon>
        <taxon>Mycobacteriales</taxon>
        <taxon>Nocardiaceae</taxon>
        <taxon>Nocardia</taxon>
    </lineage>
</organism>
<feature type="region of interest" description="Disordered" evidence="1">
    <location>
        <begin position="1"/>
        <end position="23"/>
    </location>
</feature>
<dbReference type="Proteomes" id="UP001519325">
    <property type="component" value="Unassembled WGS sequence"/>
</dbReference>
<dbReference type="EMBL" id="JAGGMR010000001">
    <property type="protein sequence ID" value="MBP2190984.1"/>
    <property type="molecule type" value="Genomic_DNA"/>
</dbReference>
<dbReference type="Gene3D" id="2.30.110.10">
    <property type="entry name" value="Electron Transport, Fmn-binding Protein, Chain A"/>
    <property type="match status" value="1"/>
</dbReference>
<evidence type="ECO:0000313" key="2">
    <source>
        <dbReference type="EMBL" id="MBP2190984.1"/>
    </source>
</evidence>
<dbReference type="InterPro" id="IPR012349">
    <property type="entry name" value="Split_barrel_FMN-bd"/>
</dbReference>
<evidence type="ECO:0000313" key="3">
    <source>
        <dbReference type="Proteomes" id="UP001519325"/>
    </source>
</evidence>
<dbReference type="RefSeq" id="WP_209891904.1">
    <property type="nucleotide sequence ID" value="NZ_JAGGMR010000001.1"/>
</dbReference>
<evidence type="ECO:0000256" key="1">
    <source>
        <dbReference type="SAM" id="MobiDB-lite"/>
    </source>
</evidence>
<comment type="caution">
    <text evidence="2">The sequence shown here is derived from an EMBL/GenBank/DDBJ whole genome shotgun (WGS) entry which is preliminary data.</text>
</comment>
<sequence length="167" mass="18296">MSEHKPAENPFGTPTTSGPEPLMKRQQLVNSIVRTLLRVPGLSRVIGKRLLVLHVVGRKSGKVFDVPVAYTRHDGAILIGTALRPWVQNLRPGTPVTASMGGKPREFDPRVHTGELDVMRLFEVIARDNPTNAKFNGIGFAQDGSPVKADIYQTWKLGGVVIELTPK</sequence>
<name>A0ABS4QGZ9_9NOCA</name>
<reference evidence="2 3" key="1">
    <citation type="submission" date="2021-03" db="EMBL/GenBank/DDBJ databases">
        <title>Sequencing the genomes of 1000 actinobacteria strains.</title>
        <authorList>
            <person name="Klenk H.-P."/>
        </authorList>
    </citation>
    <scope>NUCLEOTIDE SEQUENCE [LARGE SCALE GENOMIC DNA]</scope>
    <source>
        <strain evidence="2 3">DSM 45516</strain>
    </source>
</reference>
<keyword evidence="3" id="KW-1185">Reference proteome</keyword>
<gene>
    <name evidence="2" type="ORF">BJ987_003885</name>
</gene>
<dbReference type="InterPro" id="IPR004378">
    <property type="entry name" value="F420H2_quin_Rdtase"/>
</dbReference>
<proteinExistence type="predicted"/>
<accession>A0ABS4QGZ9</accession>
<protein>
    <submittedName>
        <fullName evidence="2">Deazaflavin-dependent oxidoreductase (Nitroreductase family)</fullName>
    </submittedName>
</protein>
<dbReference type="Pfam" id="PF04075">
    <property type="entry name" value="F420H2_quin_red"/>
    <property type="match status" value="1"/>
</dbReference>